<dbReference type="SMART" id="SM00174">
    <property type="entry name" value="RHO"/>
    <property type="match status" value="1"/>
</dbReference>
<dbReference type="SMART" id="SM00176">
    <property type="entry name" value="RAN"/>
    <property type="match status" value="1"/>
</dbReference>
<proteinExistence type="predicted"/>
<organism evidence="3 4">
    <name type="scientific">Stylonychia lemnae</name>
    <name type="common">Ciliate</name>
    <dbReference type="NCBI Taxonomy" id="5949"/>
    <lineage>
        <taxon>Eukaryota</taxon>
        <taxon>Sar</taxon>
        <taxon>Alveolata</taxon>
        <taxon>Ciliophora</taxon>
        <taxon>Intramacronucleata</taxon>
        <taxon>Spirotrichea</taxon>
        <taxon>Stichotrichia</taxon>
        <taxon>Sporadotrichida</taxon>
        <taxon>Oxytrichidae</taxon>
        <taxon>Stylonychinae</taxon>
        <taxon>Stylonychia</taxon>
    </lineage>
</organism>
<reference evidence="3 4" key="1">
    <citation type="submission" date="2014-06" db="EMBL/GenBank/DDBJ databases">
        <authorList>
            <person name="Swart Estienne"/>
        </authorList>
    </citation>
    <scope>NUCLEOTIDE SEQUENCE [LARGE SCALE GENOMIC DNA]</scope>
    <source>
        <strain evidence="3 4">130c</strain>
    </source>
</reference>
<keyword evidence="4" id="KW-1185">Reference proteome</keyword>
<evidence type="ECO:0000313" key="4">
    <source>
        <dbReference type="Proteomes" id="UP000039865"/>
    </source>
</evidence>
<dbReference type="SMART" id="SM00173">
    <property type="entry name" value="RAS"/>
    <property type="match status" value="1"/>
</dbReference>
<evidence type="ECO:0000256" key="2">
    <source>
        <dbReference type="SAM" id="MobiDB-lite"/>
    </source>
</evidence>
<dbReference type="PROSITE" id="PS51417">
    <property type="entry name" value="ARF"/>
    <property type="match status" value="1"/>
</dbReference>
<dbReference type="PANTHER" id="PTHR47978">
    <property type="match status" value="1"/>
</dbReference>
<evidence type="ECO:0000313" key="3">
    <source>
        <dbReference type="EMBL" id="CDW82186.1"/>
    </source>
</evidence>
<dbReference type="NCBIfam" id="TIGR00231">
    <property type="entry name" value="small_GTP"/>
    <property type="match status" value="1"/>
</dbReference>
<dbReference type="OrthoDB" id="63533at2759"/>
<dbReference type="SMART" id="SM00175">
    <property type="entry name" value="RAB"/>
    <property type="match status" value="1"/>
</dbReference>
<dbReference type="EMBL" id="CCKQ01010650">
    <property type="protein sequence ID" value="CDW82186.1"/>
    <property type="molecule type" value="Genomic_DNA"/>
</dbReference>
<dbReference type="Pfam" id="PF00071">
    <property type="entry name" value="Ras"/>
    <property type="match status" value="1"/>
</dbReference>
<sequence>MEKKISPAKVVVLGEARVGKTSLTYRFSSGTFNEHQPSTVDATCIEKSINVNGNIVKLVIWDTAGQERYNALNQVYYRGAEGAVVVYDATDLDSFKKMNQWVTELKNYLPAEIPIMIAGNKSDLYNNIAIQQEEAKKYAKSQNSQFVATSAKTGTGVQELFTTLASRIIQNQLSGHSNVEVPNKIGGRGALKVDGLDPFNPNSNLKLEDKRRKSSGKEKKKCC</sequence>
<gene>
    <name evidence="3" type="primary">Contig1241.g1365</name>
    <name evidence="3" type="ORF">STYLEM_11215</name>
</gene>
<evidence type="ECO:0000256" key="1">
    <source>
        <dbReference type="ARBA" id="ARBA00022741"/>
    </source>
</evidence>
<dbReference type="SUPFAM" id="SSF52540">
    <property type="entry name" value="P-loop containing nucleoside triphosphate hydrolases"/>
    <property type="match status" value="1"/>
</dbReference>
<dbReference type="OMA" id="WANGLHA"/>
<feature type="compositionally biased region" description="Basic and acidic residues" evidence="2">
    <location>
        <begin position="206"/>
        <end position="217"/>
    </location>
</feature>
<accession>A0A078AJW8</accession>
<dbReference type="AlphaFoldDB" id="A0A078AJW8"/>
<dbReference type="Gene3D" id="3.40.50.300">
    <property type="entry name" value="P-loop containing nucleotide triphosphate hydrolases"/>
    <property type="match status" value="1"/>
</dbReference>
<dbReference type="PROSITE" id="PS51420">
    <property type="entry name" value="RHO"/>
    <property type="match status" value="1"/>
</dbReference>
<keyword evidence="1" id="KW-0547">Nucleotide-binding</keyword>
<dbReference type="PRINTS" id="PR00449">
    <property type="entry name" value="RASTRNSFRMNG"/>
</dbReference>
<feature type="region of interest" description="Disordered" evidence="2">
    <location>
        <begin position="201"/>
        <end position="223"/>
    </location>
</feature>
<dbReference type="PROSITE" id="PS51421">
    <property type="entry name" value="RAS"/>
    <property type="match status" value="1"/>
</dbReference>
<name>A0A078AJW8_STYLE</name>
<dbReference type="InterPro" id="IPR027417">
    <property type="entry name" value="P-loop_NTPase"/>
</dbReference>
<dbReference type="GO" id="GO:0005525">
    <property type="term" value="F:GTP binding"/>
    <property type="evidence" value="ECO:0007669"/>
    <property type="project" value="InterPro"/>
</dbReference>
<dbReference type="InParanoid" id="A0A078AJW8"/>
<dbReference type="InterPro" id="IPR001806">
    <property type="entry name" value="Small_GTPase"/>
</dbReference>
<dbReference type="InterPro" id="IPR005225">
    <property type="entry name" value="Small_GTP-bd"/>
</dbReference>
<dbReference type="FunFam" id="3.40.50.300:FF:000808">
    <property type="entry name" value="Small GTP-binding protein, putative"/>
    <property type="match status" value="1"/>
</dbReference>
<dbReference type="GO" id="GO:0003924">
    <property type="term" value="F:GTPase activity"/>
    <property type="evidence" value="ECO:0007669"/>
    <property type="project" value="InterPro"/>
</dbReference>
<protein>
    <submittedName>
        <fullName evidence="3">Ras family gtpase</fullName>
    </submittedName>
</protein>
<dbReference type="Proteomes" id="UP000039865">
    <property type="component" value="Unassembled WGS sequence"/>
</dbReference>
<dbReference type="PROSITE" id="PS51419">
    <property type="entry name" value="RAB"/>
    <property type="match status" value="1"/>
</dbReference>